<keyword evidence="1" id="KW-1133">Transmembrane helix</keyword>
<accession>A0ABT9PA89</accession>
<proteinExistence type="predicted"/>
<name>A0ABT9PA89_9ACTN</name>
<reference evidence="2 3" key="1">
    <citation type="submission" date="2023-07" db="EMBL/GenBank/DDBJ databases">
        <title>Sequencing the genomes of 1000 actinobacteria strains.</title>
        <authorList>
            <person name="Klenk H.-P."/>
        </authorList>
    </citation>
    <scope>NUCLEOTIDE SEQUENCE [LARGE SCALE GENOMIC DNA]</scope>
    <source>
        <strain evidence="2 3">DSM 44388</strain>
    </source>
</reference>
<dbReference type="Proteomes" id="UP001235712">
    <property type="component" value="Unassembled WGS sequence"/>
</dbReference>
<dbReference type="EMBL" id="JAUSQZ010000001">
    <property type="protein sequence ID" value="MDP9829603.1"/>
    <property type="molecule type" value="Genomic_DNA"/>
</dbReference>
<evidence type="ECO:0000256" key="1">
    <source>
        <dbReference type="SAM" id="Phobius"/>
    </source>
</evidence>
<keyword evidence="3" id="KW-1185">Reference proteome</keyword>
<feature type="transmembrane region" description="Helical" evidence="1">
    <location>
        <begin position="31"/>
        <end position="49"/>
    </location>
</feature>
<evidence type="ECO:0000313" key="3">
    <source>
        <dbReference type="Proteomes" id="UP001235712"/>
    </source>
</evidence>
<gene>
    <name evidence="2" type="ORF">J2S57_005352</name>
</gene>
<comment type="caution">
    <text evidence="2">The sequence shown here is derived from an EMBL/GenBank/DDBJ whole genome shotgun (WGS) entry which is preliminary data.</text>
</comment>
<protein>
    <submittedName>
        <fullName evidence="2">Phosphoglycerol transferase MdoB-like AlkP superfamily enzyme</fullName>
    </submittedName>
</protein>
<keyword evidence="1" id="KW-0472">Membrane</keyword>
<sequence length="52" mass="5782">MDERKFLPYVYLGLGIVLAVGGALALKDMPVILTVLIGISVVLCFWQAYRVR</sequence>
<evidence type="ECO:0000313" key="2">
    <source>
        <dbReference type="EMBL" id="MDP9829603.1"/>
    </source>
</evidence>
<feature type="transmembrane region" description="Helical" evidence="1">
    <location>
        <begin position="6"/>
        <end position="26"/>
    </location>
</feature>
<keyword evidence="1" id="KW-0812">Transmembrane</keyword>
<organism evidence="2 3">
    <name type="scientific">Kineosporia succinea</name>
    <dbReference type="NCBI Taxonomy" id="84632"/>
    <lineage>
        <taxon>Bacteria</taxon>
        <taxon>Bacillati</taxon>
        <taxon>Actinomycetota</taxon>
        <taxon>Actinomycetes</taxon>
        <taxon>Kineosporiales</taxon>
        <taxon>Kineosporiaceae</taxon>
        <taxon>Kineosporia</taxon>
    </lineage>
</organism>